<sequence length="75" mass="8197">MRFIGGISLIVCEAGQNALACSARINEFYELRPILKLPRFQTGKAGIVRKVLAFMGQKTDPEVLAFQVVGGDNDI</sequence>
<name>A0A177JCG2_SPHYA</name>
<reference evidence="1 2" key="1">
    <citation type="submission" date="2016-02" db="EMBL/GenBank/DDBJ databases">
        <authorList>
            <person name="Wen L."/>
            <person name="He K."/>
            <person name="Yang H."/>
        </authorList>
    </citation>
    <scope>NUCLEOTIDE SEQUENCE [LARGE SCALE GENOMIC DNA]</scope>
    <source>
        <strain evidence="1 2">CD09_2</strain>
    </source>
</reference>
<proteinExistence type="predicted"/>
<protein>
    <submittedName>
        <fullName evidence="1">Uncharacterized protein</fullName>
    </submittedName>
</protein>
<evidence type="ECO:0000313" key="1">
    <source>
        <dbReference type="EMBL" id="OAH38594.1"/>
    </source>
</evidence>
<dbReference type="EMBL" id="LSTR01000081">
    <property type="protein sequence ID" value="OAH38594.1"/>
    <property type="molecule type" value="Genomic_DNA"/>
</dbReference>
<gene>
    <name evidence="1" type="ORF">AX777_23420</name>
</gene>
<dbReference type="AlphaFoldDB" id="A0A177JCG2"/>
<dbReference type="Proteomes" id="UP000077262">
    <property type="component" value="Unassembled WGS sequence"/>
</dbReference>
<accession>A0A177JCG2</accession>
<evidence type="ECO:0000313" key="2">
    <source>
        <dbReference type="Proteomes" id="UP000077262"/>
    </source>
</evidence>
<comment type="caution">
    <text evidence="1">The sequence shown here is derived from an EMBL/GenBank/DDBJ whole genome shotgun (WGS) entry which is preliminary data.</text>
</comment>
<organism evidence="1 2">
    <name type="scientific">Sphingobium yanoikuyae</name>
    <name type="common">Sphingomonas yanoikuyae</name>
    <dbReference type="NCBI Taxonomy" id="13690"/>
    <lineage>
        <taxon>Bacteria</taxon>
        <taxon>Pseudomonadati</taxon>
        <taxon>Pseudomonadota</taxon>
        <taxon>Alphaproteobacteria</taxon>
        <taxon>Sphingomonadales</taxon>
        <taxon>Sphingomonadaceae</taxon>
        <taxon>Sphingobium</taxon>
    </lineage>
</organism>